<protein>
    <recommendedName>
        <fullName evidence="3">Cysteine-rich receptor-like protein kinase</fullName>
    </recommendedName>
</protein>
<proteinExistence type="predicted"/>
<evidence type="ECO:0000313" key="1">
    <source>
        <dbReference type="EMBL" id="RHN66018.1"/>
    </source>
</evidence>
<name>A0A396IMN1_MEDTR</name>
<comment type="caution">
    <text evidence="1">The sequence shown here is derived from an EMBL/GenBank/DDBJ whole genome shotgun (WGS) entry which is preliminary data.</text>
</comment>
<evidence type="ECO:0000313" key="2">
    <source>
        <dbReference type="Proteomes" id="UP000265566"/>
    </source>
</evidence>
<accession>A0A396IMN1</accession>
<organism evidence="1 2">
    <name type="scientific">Medicago truncatula</name>
    <name type="common">Barrel medic</name>
    <name type="synonym">Medicago tribuloides</name>
    <dbReference type="NCBI Taxonomy" id="3880"/>
    <lineage>
        <taxon>Eukaryota</taxon>
        <taxon>Viridiplantae</taxon>
        <taxon>Streptophyta</taxon>
        <taxon>Embryophyta</taxon>
        <taxon>Tracheophyta</taxon>
        <taxon>Spermatophyta</taxon>
        <taxon>Magnoliopsida</taxon>
        <taxon>eudicotyledons</taxon>
        <taxon>Gunneridae</taxon>
        <taxon>Pentapetalae</taxon>
        <taxon>rosids</taxon>
        <taxon>fabids</taxon>
        <taxon>Fabales</taxon>
        <taxon>Fabaceae</taxon>
        <taxon>Papilionoideae</taxon>
        <taxon>50 kb inversion clade</taxon>
        <taxon>NPAAA clade</taxon>
        <taxon>Hologalegina</taxon>
        <taxon>IRL clade</taxon>
        <taxon>Trifolieae</taxon>
        <taxon>Medicago</taxon>
    </lineage>
</organism>
<evidence type="ECO:0008006" key="3">
    <source>
        <dbReference type="Google" id="ProtNLM"/>
    </source>
</evidence>
<dbReference type="Proteomes" id="UP000265566">
    <property type="component" value="Chromosome 3"/>
</dbReference>
<reference evidence="2" key="1">
    <citation type="journal article" date="2018" name="Nat. Plants">
        <title>Whole-genome landscape of Medicago truncatula symbiotic genes.</title>
        <authorList>
            <person name="Pecrix Y."/>
            <person name="Staton S.E."/>
            <person name="Sallet E."/>
            <person name="Lelandais-Briere C."/>
            <person name="Moreau S."/>
            <person name="Carrere S."/>
            <person name="Blein T."/>
            <person name="Jardinaud M.F."/>
            <person name="Latrasse D."/>
            <person name="Zouine M."/>
            <person name="Zahm M."/>
            <person name="Kreplak J."/>
            <person name="Mayjonade B."/>
            <person name="Satge C."/>
            <person name="Perez M."/>
            <person name="Cauet S."/>
            <person name="Marande W."/>
            <person name="Chantry-Darmon C."/>
            <person name="Lopez-Roques C."/>
            <person name="Bouchez O."/>
            <person name="Berard A."/>
            <person name="Debelle F."/>
            <person name="Munos S."/>
            <person name="Bendahmane A."/>
            <person name="Berges H."/>
            <person name="Niebel A."/>
            <person name="Buitink J."/>
            <person name="Frugier F."/>
            <person name="Benhamed M."/>
            <person name="Crespi M."/>
            <person name="Gouzy J."/>
            <person name="Gamas P."/>
        </authorList>
    </citation>
    <scope>NUCLEOTIDE SEQUENCE [LARGE SCALE GENOMIC DNA]</scope>
    <source>
        <strain evidence="2">cv. Jemalong A17</strain>
    </source>
</reference>
<dbReference type="EMBL" id="PSQE01000003">
    <property type="protein sequence ID" value="RHN66018.1"/>
    <property type="molecule type" value="Genomic_DNA"/>
</dbReference>
<gene>
    <name evidence="1" type="ORF">MtrunA17_Chr3g0086231</name>
</gene>
<dbReference type="AlphaFoldDB" id="A0A396IMN1"/>
<dbReference type="Gramene" id="rna13928">
    <property type="protein sequence ID" value="RHN66018.1"/>
    <property type="gene ID" value="gene13928"/>
</dbReference>
<sequence length="134" mass="15389">MTSKFEHPSVDVLSIKYLSVLVNVDLIRLFSKEEVKQVAWCNRDNFKNPRSDGIDFGFIKEIWGDIKQDFMIFLSKFHRNGILAKCMNYTFIGLIPKVENPQRLGGFRPISVVGCLYKVLANVLVNESPTDDFL</sequence>